<dbReference type="EMBL" id="FZLN01000003">
    <property type="protein sequence ID" value="SNQ29891.1"/>
    <property type="molecule type" value="Genomic_DNA"/>
</dbReference>
<dbReference type="InterPro" id="IPR003594">
    <property type="entry name" value="HATPase_dom"/>
</dbReference>
<dbReference type="AlphaFoldDB" id="A0A217EHB6"/>
<dbReference type="PANTHER" id="PTHR43711:SF1">
    <property type="entry name" value="HISTIDINE KINASE 1"/>
    <property type="match status" value="1"/>
</dbReference>
<sequence>MTILMSSAEQHSDPLYCTEKGLTEISILKSKVEKFLKQIKTLLKVDTAVCAFSKESHVWLSDGFELLKAVSVPNTFFASLERVHAKKEIFLMTHPHYICYQSVVTSHLCASNRLIAFPLHDSKNRCLGHIFCFDQDSEGFDLAIASIVYELCDSFIEQIELQQNHADLKEKYQQVATLNFNQTKFLQVIAHDLRAPFHGILGFSEVLADEYDSLDQASIQNISSYLNDTAKATFDLLENLLNWAMSEGGRFVYHPIYFNLKQSSQIVTSVLSSLALSKNIELIDQIPKDILVYADINMMTSVLQNLVSNALKFTAQDGTGKVIISAQRVGQEVVFLVSDTGLGMDPEQQKMIFEPKLRTTLKGTGGEKGTGLGLVLCKRFVDINHGQIKVESQKGMGTTFTVQLPAEEYILTQEDLTYIHA</sequence>
<keyword evidence="5" id="KW-0418">Kinase</keyword>
<dbReference type="Gene3D" id="3.30.565.10">
    <property type="entry name" value="Histidine kinase-like ATPase, C-terminal domain"/>
    <property type="match status" value="1"/>
</dbReference>
<evidence type="ECO:0000313" key="9">
    <source>
        <dbReference type="Proteomes" id="UP000243463"/>
    </source>
</evidence>
<comment type="catalytic activity">
    <reaction evidence="1">
        <text>ATP + protein L-histidine = ADP + protein N-phospho-L-histidine.</text>
        <dbReference type="EC" id="2.7.13.3"/>
    </reaction>
</comment>
<dbReference type="CDD" id="cd00082">
    <property type="entry name" value="HisKA"/>
    <property type="match status" value="1"/>
</dbReference>
<keyword evidence="9" id="KW-1185">Reference proteome</keyword>
<dbReference type="Pfam" id="PF00512">
    <property type="entry name" value="HisKA"/>
    <property type="match status" value="1"/>
</dbReference>
<dbReference type="SUPFAM" id="SSF55874">
    <property type="entry name" value="ATPase domain of HSP90 chaperone/DNA topoisomerase II/histidine kinase"/>
    <property type="match status" value="1"/>
</dbReference>
<gene>
    <name evidence="8" type="ORF">SAMN05444584_1863</name>
</gene>
<evidence type="ECO:0000313" key="8">
    <source>
        <dbReference type="EMBL" id="SNQ29891.1"/>
    </source>
</evidence>
<keyword evidence="3" id="KW-0597">Phosphoprotein</keyword>
<name>A0A217EHB6_9GAMM</name>
<evidence type="ECO:0000256" key="5">
    <source>
        <dbReference type="ARBA" id="ARBA00022777"/>
    </source>
</evidence>
<accession>A0A217EHB6</accession>
<evidence type="ECO:0000259" key="7">
    <source>
        <dbReference type="PROSITE" id="PS50109"/>
    </source>
</evidence>
<dbReference type="EC" id="2.7.13.3" evidence="2"/>
<reference evidence="9" key="1">
    <citation type="submission" date="2017-06" db="EMBL/GenBank/DDBJ databases">
        <authorList>
            <person name="Varghese N."/>
            <person name="Submissions S."/>
        </authorList>
    </citation>
    <scope>NUCLEOTIDE SEQUENCE [LARGE SCALE GENOMIC DNA]</scope>
    <source>
        <strain evidence="9">ANC 5114</strain>
    </source>
</reference>
<dbReference type="Pfam" id="PF02518">
    <property type="entry name" value="HATPase_c"/>
    <property type="match status" value="1"/>
</dbReference>
<dbReference type="GO" id="GO:0000155">
    <property type="term" value="F:phosphorelay sensor kinase activity"/>
    <property type="evidence" value="ECO:0007669"/>
    <property type="project" value="InterPro"/>
</dbReference>
<evidence type="ECO:0000256" key="6">
    <source>
        <dbReference type="ARBA" id="ARBA00023012"/>
    </source>
</evidence>
<keyword evidence="4" id="KW-0808">Transferase</keyword>
<protein>
    <recommendedName>
        <fullName evidence="2">histidine kinase</fullName>
        <ecNumber evidence="2">2.7.13.3</ecNumber>
    </recommendedName>
</protein>
<dbReference type="PANTHER" id="PTHR43711">
    <property type="entry name" value="TWO-COMPONENT HISTIDINE KINASE"/>
    <property type="match status" value="1"/>
</dbReference>
<dbReference type="InterPro" id="IPR036097">
    <property type="entry name" value="HisK_dim/P_sf"/>
</dbReference>
<dbReference type="SMART" id="SM00388">
    <property type="entry name" value="HisKA"/>
    <property type="match status" value="1"/>
</dbReference>
<organism evidence="8 9">
    <name type="scientific">Acinetobacter apis</name>
    <dbReference type="NCBI Taxonomy" id="1229165"/>
    <lineage>
        <taxon>Bacteria</taxon>
        <taxon>Pseudomonadati</taxon>
        <taxon>Pseudomonadota</taxon>
        <taxon>Gammaproteobacteria</taxon>
        <taxon>Moraxellales</taxon>
        <taxon>Moraxellaceae</taxon>
        <taxon>Acinetobacter</taxon>
    </lineage>
</organism>
<dbReference type="SUPFAM" id="SSF47384">
    <property type="entry name" value="Homodimeric domain of signal transducing histidine kinase"/>
    <property type="match status" value="1"/>
</dbReference>
<proteinExistence type="predicted"/>
<dbReference type="InterPro" id="IPR005467">
    <property type="entry name" value="His_kinase_dom"/>
</dbReference>
<dbReference type="InterPro" id="IPR004358">
    <property type="entry name" value="Sig_transdc_His_kin-like_C"/>
</dbReference>
<dbReference type="RefSeq" id="WP_228149631.1">
    <property type="nucleotide sequence ID" value="NZ_FZLN01000003.1"/>
</dbReference>
<dbReference type="PROSITE" id="PS50109">
    <property type="entry name" value="HIS_KIN"/>
    <property type="match status" value="1"/>
</dbReference>
<dbReference type="InterPro" id="IPR003661">
    <property type="entry name" value="HisK_dim/P_dom"/>
</dbReference>
<evidence type="ECO:0000256" key="4">
    <source>
        <dbReference type="ARBA" id="ARBA00022679"/>
    </source>
</evidence>
<dbReference type="InterPro" id="IPR036890">
    <property type="entry name" value="HATPase_C_sf"/>
</dbReference>
<keyword evidence="6" id="KW-0902">Two-component regulatory system</keyword>
<dbReference type="SMART" id="SM00387">
    <property type="entry name" value="HATPase_c"/>
    <property type="match status" value="1"/>
</dbReference>
<evidence type="ECO:0000256" key="1">
    <source>
        <dbReference type="ARBA" id="ARBA00000085"/>
    </source>
</evidence>
<evidence type="ECO:0000256" key="2">
    <source>
        <dbReference type="ARBA" id="ARBA00012438"/>
    </source>
</evidence>
<dbReference type="Gene3D" id="1.10.287.130">
    <property type="match status" value="1"/>
</dbReference>
<dbReference type="InterPro" id="IPR050736">
    <property type="entry name" value="Sensor_HK_Regulatory"/>
</dbReference>
<feature type="domain" description="Histidine kinase" evidence="7">
    <location>
        <begin position="188"/>
        <end position="408"/>
    </location>
</feature>
<evidence type="ECO:0000256" key="3">
    <source>
        <dbReference type="ARBA" id="ARBA00022553"/>
    </source>
</evidence>
<dbReference type="PRINTS" id="PR00344">
    <property type="entry name" value="BCTRLSENSOR"/>
</dbReference>
<dbReference type="Proteomes" id="UP000243463">
    <property type="component" value="Unassembled WGS sequence"/>
</dbReference>